<evidence type="ECO:0000313" key="3">
    <source>
        <dbReference type="EMBL" id="KMZ64925.1"/>
    </source>
</evidence>
<feature type="disulfide bond" evidence="1">
    <location>
        <begin position="100"/>
        <end position="106"/>
    </location>
</feature>
<sequence>MAAAGRILLSSLVVVEFLQMWVVATVHTTFTLRNNCQHPIWPGTLSAKGAEVLGKGGFILQPNVSISIRGPPGWSGRFWARTGCVFDPKGSSGSCETGDCGGSLSCTSYGAPPATLAEFTLGGERDFYDVSLVDGYNLAVGVSPSQPPNSKNNCRYAGCVVDLNEECPAELRLAGDEGQTVACKSACAAFGKQEYCCTGEHSLPSSCGPSRYSRLFKKACPAAYSYAYDDATSTFTCPTGTDYDITFCPFSETSTFANYTS</sequence>
<dbReference type="PIRSF" id="PIRSF002703">
    <property type="entry name" value="Thaumatin"/>
    <property type="match status" value="1"/>
</dbReference>
<feature type="disulfide bond" evidence="1">
    <location>
        <begin position="36"/>
        <end position="248"/>
    </location>
</feature>
<feature type="disulfide bond" evidence="1">
    <location>
        <begin position="197"/>
        <end position="207"/>
    </location>
</feature>
<keyword evidence="1" id="KW-1015">Disulfide bond</keyword>
<keyword evidence="4" id="KW-1185">Reference proteome</keyword>
<dbReference type="FunFam" id="2.60.110.10:FF:000004">
    <property type="entry name" value="THAUMATIN-LIKE PROTEIN 1"/>
    <property type="match status" value="1"/>
</dbReference>
<organism evidence="3 4">
    <name type="scientific">Zostera marina</name>
    <name type="common">Eelgrass</name>
    <dbReference type="NCBI Taxonomy" id="29655"/>
    <lineage>
        <taxon>Eukaryota</taxon>
        <taxon>Viridiplantae</taxon>
        <taxon>Streptophyta</taxon>
        <taxon>Embryophyta</taxon>
        <taxon>Tracheophyta</taxon>
        <taxon>Spermatophyta</taxon>
        <taxon>Magnoliopsida</taxon>
        <taxon>Liliopsida</taxon>
        <taxon>Zosteraceae</taxon>
        <taxon>Zostera</taxon>
    </lineage>
</organism>
<keyword evidence="2" id="KW-0732">Signal</keyword>
<dbReference type="Gene3D" id="2.60.110.10">
    <property type="entry name" value="Thaumatin"/>
    <property type="match status" value="1"/>
</dbReference>
<dbReference type="SMART" id="SM00205">
    <property type="entry name" value="THN"/>
    <property type="match status" value="1"/>
</dbReference>
<feature type="disulfide bond" evidence="1">
    <location>
        <begin position="84"/>
        <end position="95"/>
    </location>
</feature>
<dbReference type="EMBL" id="LFYR01001085">
    <property type="protein sequence ID" value="KMZ64925.1"/>
    <property type="molecule type" value="Genomic_DNA"/>
</dbReference>
<dbReference type="CDD" id="cd09218">
    <property type="entry name" value="TLP-PA"/>
    <property type="match status" value="1"/>
</dbReference>
<dbReference type="OrthoDB" id="430315at2759"/>
<evidence type="ECO:0000313" key="4">
    <source>
        <dbReference type="Proteomes" id="UP000036987"/>
    </source>
</evidence>
<dbReference type="STRING" id="29655.A0A0K9P9R3"/>
<dbReference type="GO" id="GO:0006952">
    <property type="term" value="P:defense response"/>
    <property type="evidence" value="ECO:0000318"/>
    <property type="project" value="GO_Central"/>
</dbReference>
<dbReference type="SUPFAM" id="SSF49870">
    <property type="entry name" value="Osmotin, thaumatin-like protein"/>
    <property type="match status" value="1"/>
</dbReference>
<dbReference type="PRINTS" id="PR00347">
    <property type="entry name" value="THAUMATIN"/>
</dbReference>
<dbReference type="PANTHER" id="PTHR31048">
    <property type="entry name" value="OS03G0233200 PROTEIN"/>
    <property type="match status" value="1"/>
</dbReference>
<dbReference type="AlphaFoldDB" id="A0A0K9P9R3"/>
<evidence type="ECO:0000256" key="1">
    <source>
        <dbReference type="PIRSR" id="PIRSR002703-1"/>
    </source>
</evidence>
<dbReference type="InterPro" id="IPR001938">
    <property type="entry name" value="Thaumatin"/>
</dbReference>
<dbReference type="InterPro" id="IPR037176">
    <property type="entry name" value="Osmotin/thaumatin-like_sf"/>
</dbReference>
<dbReference type="OMA" id="TMFKNAC"/>
<reference evidence="4" key="1">
    <citation type="journal article" date="2016" name="Nature">
        <title>The genome of the seagrass Zostera marina reveals angiosperm adaptation to the sea.</title>
        <authorList>
            <person name="Olsen J.L."/>
            <person name="Rouze P."/>
            <person name="Verhelst B."/>
            <person name="Lin Y.-C."/>
            <person name="Bayer T."/>
            <person name="Collen J."/>
            <person name="Dattolo E."/>
            <person name="De Paoli E."/>
            <person name="Dittami S."/>
            <person name="Maumus F."/>
            <person name="Michel G."/>
            <person name="Kersting A."/>
            <person name="Lauritano C."/>
            <person name="Lohaus R."/>
            <person name="Toepel M."/>
            <person name="Tonon T."/>
            <person name="Vanneste K."/>
            <person name="Amirebrahimi M."/>
            <person name="Brakel J."/>
            <person name="Bostroem C."/>
            <person name="Chovatia M."/>
            <person name="Grimwood J."/>
            <person name="Jenkins J.W."/>
            <person name="Jueterbock A."/>
            <person name="Mraz A."/>
            <person name="Stam W.T."/>
            <person name="Tice H."/>
            <person name="Bornberg-Bauer E."/>
            <person name="Green P.J."/>
            <person name="Pearson G.A."/>
            <person name="Procaccini G."/>
            <person name="Duarte C.M."/>
            <person name="Schmutz J."/>
            <person name="Reusch T.B.H."/>
            <person name="Van de Peer Y."/>
        </authorList>
    </citation>
    <scope>NUCLEOTIDE SEQUENCE [LARGE SCALE GENOMIC DNA]</scope>
    <source>
        <strain evidence="4">cv. Finnish</strain>
    </source>
</reference>
<dbReference type="Pfam" id="PF00314">
    <property type="entry name" value="Thaumatin"/>
    <property type="match status" value="1"/>
</dbReference>
<gene>
    <name evidence="3" type="ORF">ZOSMA_343G00030</name>
</gene>
<name>A0A0K9P9R3_ZOSMR</name>
<comment type="caution">
    <text evidence="3">The sequence shown here is derived from an EMBL/GenBank/DDBJ whole genome shotgun (WGS) entry which is preliminary data.</text>
</comment>
<proteinExistence type="predicted"/>
<dbReference type="Proteomes" id="UP000036987">
    <property type="component" value="Unassembled WGS sequence"/>
</dbReference>
<evidence type="ECO:0000256" key="2">
    <source>
        <dbReference type="SAM" id="SignalP"/>
    </source>
</evidence>
<accession>A0A0K9P9R3</accession>
<protein>
    <submittedName>
        <fullName evidence="3">Thaumatin-like protein 1</fullName>
    </submittedName>
</protein>
<feature type="signal peptide" evidence="2">
    <location>
        <begin position="1"/>
        <end position="24"/>
    </location>
</feature>
<feature type="disulfide bond" evidence="1">
    <location>
        <begin position="167"/>
        <end position="183"/>
    </location>
</feature>
<feature type="chain" id="PRO_5005527569" evidence="2">
    <location>
        <begin position="25"/>
        <end position="261"/>
    </location>
</feature>
<feature type="disulfide bond" evidence="1">
    <location>
        <begin position="154"/>
        <end position="237"/>
    </location>
</feature>
<feature type="disulfide bond" evidence="1">
    <location>
        <begin position="187"/>
        <end position="196"/>
    </location>
</feature>
<feature type="disulfide bond" evidence="1">
    <location>
        <begin position="159"/>
        <end position="220"/>
    </location>
</feature>
<dbReference type="PROSITE" id="PS51367">
    <property type="entry name" value="THAUMATIN_2"/>
    <property type="match status" value="1"/>
</dbReference>